<evidence type="ECO:0000313" key="5">
    <source>
        <dbReference type="Proteomes" id="UP001270362"/>
    </source>
</evidence>
<dbReference type="PANTHER" id="PTHR43708">
    <property type="entry name" value="CONSERVED EXPRESSED OXIDOREDUCTASE (EUROFUNG)"/>
    <property type="match status" value="1"/>
</dbReference>
<keyword evidence="5" id="KW-1185">Reference proteome</keyword>
<organism evidence="4 5">
    <name type="scientific">Podospora appendiculata</name>
    <dbReference type="NCBI Taxonomy" id="314037"/>
    <lineage>
        <taxon>Eukaryota</taxon>
        <taxon>Fungi</taxon>
        <taxon>Dikarya</taxon>
        <taxon>Ascomycota</taxon>
        <taxon>Pezizomycotina</taxon>
        <taxon>Sordariomycetes</taxon>
        <taxon>Sordariomycetidae</taxon>
        <taxon>Sordariales</taxon>
        <taxon>Podosporaceae</taxon>
        <taxon>Podospora</taxon>
    </lineage>
</organism>
<dbReference type="Pfam" id="PF22685">
    <property type="entry name" value="Gal80p_C-like"/>
    <property type="match status" value="1"/>
</dbReference>
<reference evidence="4" key="2">
    <citation type="submission" date="2023-06" db="EMBL/GenBank/DDBJ databases">
        <authorList>
            <consortium name="Lawrence Berkeley National Laboratory"/>
            <person name="Haridas S."/>
            <person name="Hensen N."/>
            <person name="Bonometti L."/>
            <person name="Westerberg I."/>
            <person name="Brannstrom I.O."/>
            <person name="Guillou S."/>
            <person name="Cros-Aarteil S."/>
            <person name="Calhoun S."/>
            <person name="Kuo A."/>
            <person name="Mondo S."/>
            <person name="Pangilinan J."/>
            <person name="Riley R."/>
            <person name="Labutti K."/>
            <person name="Andreopoulos B."/>
            <person name="Lipzen A."/>
            <person name="Chen C."/>
            <person name="Yanf M."/>
            <person name="Daum C."/>
            <person name="Ng V."/>
            <person name="Clum A."/>
            <person name="Steindorff A."/>
            <person name="Ohm R."/>
            <person name="Martin F."/>
            <person name="Silar P."/>
            <person name="Natvig D."/>
            <person name="Lalanne C."/>
            <person name="Gautier V."/>
            <person name="Ament-Velasquez S.L."/>
            <person name="Kruys A."/>
            <person name="Hutchinson M.I."/>
            <person name="Powell A.J."/>
            <person name="Barry K."/>
            <person name="Miller A.N."/>
            <person name="Grigoriev I.V."/>
            <person name="Debuchy R."/>
            <person name="Gladieux P."/>
            <person name="Thoren M.H."/>
            <person name="Johannesson H."/>
        </authorList>
    </citation>
    <scope>NUCLEOTIDE SEQUENCE</scope>
    <source>
        <strain evidence="4">CBS 314.62</strain>
    </source>
</reference>
<dbReference type="InterPro" id="IPR036291">
    <property type="entry name" value="NAD(P)-bd_dom_sf"/>
</dbReference>
<evidence type="ECO:0000259" key="2">
    <source>
        <dbReference type="Pfam" id="PF01408"/>
    </source>
</evidence>
<reference evidence="4" key="1">
    <citation type="journal article" date="2023" name="Mol. Phylogenet. Evol.">
        <title>Genome-scale phylogeny and comparative genomics of the fungal order Sordariales.</title>
        <authorList>
            <person name="Hensen N."/>
            <person name="Bonometti L."/>
            <person name="Westerberg I."/>
            <person name="Brannstrom I.O."/>
            <person name="Guillou S."/>
            <person name="Cros-Aarteil S."/>
            <person name="Calhoun S."/>
            <person name="Haridas S."/>
            <person name="Kuo A."/>
            <person name="Mondo S."/>
            <person name="Pangilinan J."/>
            <person name="Riley R."/>
            <person name="LaButti K."/>
            <person name="Andreopoulos B."/>
            <person name="Lipzen A."/>
            <person name="Chen C."/>
            <person name="Yan M."/>
            <person name="Daum C."/>
            <person name="Ng V."/>
            <person name="Clum A."/>
            <person name="Steindorff A."/>
            <person name="Ohm R.A."/>
            <person name="Martin F."/>
            <person name="Silar P."/>
            <person name="Natvig D.O."/>
            <person name="Lalanne C."/>
            <person name="Gautier V."/>
            <person name="Ament-Velasquez S.L."/>
            <person name="Kruys A."/>
            <person name="Hutchinson M.I."/>
            <person name="Powell A.J."/>
            <person name="Barry K."/>
            <person name="Miller A.N."/>
            <person name="Grigoriev I.V."/>
            <person name="Debuchy R."/>
            <person name="Gladieux P."/>
            <person name="Hiltunen Thoren M."/>
            <person name="Johannesson H."/>
        </authorList>
    </citation>
    <scope>NUCLEOTIDE SEQUENCE</scope>
    <source>
        <strain evidence="4">CBS 314.62</strain>
    </source>
</reference>
<sequence length="418" mass="44457">MGHITAHQEHSSTAASPFHPSTKVPHLQSTDIIMAPIRVALIGLSASAKTSWASRAHLPYLLSPAGLAKFEIVALLNSSVAAAKSAIAEYNLPATTRAYGDPAALAADPDVDLVVCNTRVDKHAETIRPSLAAGKSVYSEWPLAQDAAHARDLAAVAAKSDARTVVGLQGRVAPLTVKVKALVQSGRIGKVLSSELRATGGSNDRDVLPPGLAYFTQREVGGNFYTIGVGHLFDLVQTVLGEADPVQGHFQLQRPLVHIAEPASEPGGPRPVIETLRSNVPDLVFFTGTLPESATTPTQKGATLHFRFRRGQTFPGDPAVVWTINGEKGEIRVLSPEVAALQVGSNEQPIVVEVHDFATDTVDRIPWAWDEPVAGLPMASRNVGLLYEAFAKGEGYPTFEDAVARHVQLDGLLASWEG</sequence>
<dbReference type="AlphaFoldDB" id="A0AAE0XGP8"/>
<name>A0AAE0XGP8_9PEZI</name>
<comment type="caution">
    <text evidence="4">The sequence shown here is derived from an EMBL/GenBank/DDBJ whole genome shotgun (WGS) entry which is preliminary data.</text>
</comment>
<dbReference type="InterPro" id="IPR051317">
    <property type="entry name" value="Gfo/Idh/MocA_oxidoreduct"/>
</dbReference>
<evidence type="ECO:0008006" key="6">
    <source>
        <dbReference type="Google" id="ProtNLM"/>
    </source>
</evidence>
<dbReference type="Gene3D" id="3.30.360.10">
    <property type="entry name" value="Dihydrodipicolinate Reductase, domain 2"/>
    <property type="match status" value="1"/>
</dbReference>
<evidence type="ECO:0000259" key="3">
    <source>
        <dbReference type="Pfam" id="PF22685"/>
    </source>
</evidence>
<dbReference type="GO" id="GO:0000166">
    <property type="term" value="F:nucleotide binding"/>
    <property type="evidence" value="ECO:0007669"/>
    <property type="project" value="InterPro"/>
</dbReference>
<dbReference type="Proteomes" id="UP001270362">
    <property type="component" value="Unassembled WGS sequence"/>
</dbReference>
<dbReference type="Pfam" id="PF01408">
    <property type="entry name" value="GFO_IDH_MocA"/>
    <property type="match status" value="1"/>
</dbReference>
<accession>A0AAE0XGP8</accession>
<evidence type="ECO:0000256" key="1">
    <source>
        <dbReference type="SAM" id="MobiDB-lite"/>
    </source>
</evidence>
<feature type="region of interest" description="Disordered" evidence="1">
    <location>
        <begin position="1"/>
        <end position="23"/>
    </location>
</feature>
<feature type="domain" description="Gfo/Idh/MocA-like oxidoreductase N-terminal" evidence="2">
    <location>
        <begin position="37"/>
        <end position="167"/>
    </location>
</feature>
<feature type="compositionally biased region" description="Basic and acidic residues" evidence="1">
    <location>
        <begin position="1"/>
        <end position="10"/>
    </location>
</feature>
<dbReference type="Gene3D" id="3.40.50.720">
    <property type="entry name" value="NAD(P)-binding Rossmann-like Domain"/>
    <property type="match status" value="1"/>
</dbReference>
<dbReference type="PANTHER" id="PTHR43708:SF1">
    <property type="entry name" value="GALACTOSE_LACTOSE METABOLISM REGULATORY PROTEIN GAL80"/>
    <property type="match status" value="1"/>
</dbReference>
<protein>
    <recommendedName>
        <fullName evidence="6">Oxidoreductase</fullName>
    </recommendedName>
</protein>
<dbReference type="SUPFAM" id="SSF51735">
    <property type="entry name" value="NAD(P)-binding Rossmann-fold domains"/>
    <property type="match status" value="1"/>
</dbReference>
<evidence type="ECO:0000313" key="4">
    <source>
        <dbReference type="EMBL" id="KAK3693134.1"/>
    </source>
</evidence>
<dbReference type="EMBL" id="JAULSO010000001">
    <property type="protein sequence ID" value="KAK3693134.1"/>
    <property type="molecule type" value="Genomic_DNA"/>
</dbReference>
<gene>
    <name evidence="4" type="ORF">B0T22DRAFT_400902</name>
</gene>
<proteinExistence type="predicted"/>
<dbReference type="InterPro" id="IPR055080">
    <property type="entry name" value="Gal80p-like_C"/>
</dbReference>
<dbReference type="InterPro" id="IPR000683">
    <property type="entry name" value="Gfo/Idh/MocA-like_OxRdtase_N"/>
</dbReference>
<feature type="domain" description="Gal80p-like C-terminal" evidence="3">
    <location>
        <begin position="174"/>
        <end position="333"/>
    </location>
</feature>